<dbReference type="KEGG" id="gfe:Gferi_13475"/>
<sequence length="261" mass="29151">MAEKNSENSVRSIQRALHILLCFNWKEKELTMTEITEKMGLAKSTTSRLLATLEAEGFIKRDPKNNKYSLGHNMYYLGLIAKEKLELNEIARPVMEEINKTTKETINLYILDNLESMCLAQVESPLPIRQAIKIGERSPLWAGASGRAILSGLEEKLWFDMIKELKSFTPNTITDPDVFINTMKGVKQNGYAISLGEKDDQVGCVAAPIFDAHGKVIGCVAISGPVFRFPDNTDLFCSLIVNGAKRISHQLGYNENKLAII</sequence>
<accession>A0A1D8GHW7</accession>
<dbReference type="SUPFAM" id="SSF55781">
    <property type="entry name" value="GAF domain-like"/>
    <property type="match status" value="1"/>
</dbReference>
<organism evidence="8 9">
    <name type="scientific">Geosporobacter ferrireducens</name>
    <dbReference type="NCBI Taxonomy" id="1424294"/>
    <lineage>
        <taxon>Bacteria</taxon>
        <taxon>Bacillati</taxon>
        <taxon>Bacillota</taxon>
        <taxon>Clostridia</taxon>
        <taxon>Peptostreptococcales</taxon>
        <taxon>Thermotaleaceae</taxon>
        <taxon>Geosporobacter</taxon>
    </lineage>
</organism>
<evidence type="ECO:0000256" key="4">
    <source>
        <dbReference type="ARBA" id="ARBA00058938"/>
    </source>
</evidence>
<gene>
    <name evidence="8" type="ORF">Gferi_13475</name>
</gene>
<dbReference type="InterPro" id="IPR036390">
    <property type="entry name" value="WH_DNA-bd_sf"/>
</dbReference>
<dbReference type="EMBL" id="CP017269">
    <property type="protein sequence ID" value="AOT70496.1"/>
    <property type="molecule type" value="Genomic_DNA"/>
</dbReference>
<keyword evidence="3" id="KW-0804">Transcription</keyword>
<evidence type="ECO:0000256" key="3">
    <source>
        <dbReference type="ARBA" id="ARBA00023163"/>
    </source>
</evidence>
<dbReference type="RefSeq" id="WP_069977301.1">
    <property type="nucleotide sequence ID" value="NZ_CP017269.1"/>
</dbReference>
<dbReference type="Pfam" id="PF01614">
    <property type="entry name" value="IclR_C"/>
    <property type="match status" value="1"/>
</dbReference>
<dbReference type="OrthoDB" id="9791752at2"/>
<comment type="function">
    <text evidence="4">May be an activator protein for the gylABX operon.</text>
</comment>
<dbReference type="InterPro" id="IPR050707">
    <property type="entry name" value="HTH_MetabolicPath_Reg"/>
</dbReference>
<dbReference type="Pfam" id="PF09339">
    <property type="entry name" value="HTH_IclR"/>
    <property type="match status" value="1"/>
</dbReference>
<keyword evidence="9" id="KW-1185">Reference proteome</keyword>
<evidence type="ECO:0000313" key="9">
    <source>
        <dbReference type="Proteomes" id="UP000095743"/>
    </source>
</evidence>
<reference evidence="8 9" key="1">
    <citation type="submission" date="2016-09" db="EMBL/GenBank/DDBJ databases">
        <title>Genomic analysis reveals versatility of anaerobic energy metabolism of Geosporobacter ferrireducens IRF9 of phylum Firmicutes.</title>
        <authorList>
            <person name="Kim S.-J."/>
        </authorList>
    </citation>
    <scope>NUCLEOTIDE SEQUENCE [LARGE SCALE GENOMIC DNA]</scope>
    <source>
        <strain evidence="8 9">IRF9</strain>
    </source>
</reference>
<dbReference type="SMART" id="SM00346">
    <property type="entry name" value="HTH_ICLR"/>
    <property type="match status" value="1"/>
</dbReference>
<dbReference type="PROSITE" id="PS51078">
    <property type="entry name" value="ICLR_ED"/>
    <property type="match status" value="1"/>
</dbReference>
<feature type="domain" description="IclR-ED" evidence="7">
    <location>
        <begin position="73"/>
        <end position="253"/>
    </location>
</feature>
<dbReference type="InterPro" id="IPR005471">
    <property type="entry name" value="Tscrpt_reg_IclR_N"/>
</dbReference>
<dbReference type="GO" id="GO:0003700">
    <property type="term" value="F:DNA-binding transcription factor activity"/>
    <property type="evidence" value="ECO:0007669"/>
    <property type="project" value="TreeGrafter"/>
</dbReference>
<dbReference type="PANTHER" id="PTHR30136">
    <property type="entry name" value="HELIX-TURN-HELIX TRANSCRIPTIONAL REGULATOR, ICLR FAMILY"/>
    <property type="match status" value="1"/>
</dbReference>
<protein>
    <recommendedName>
        <fullName evidence="5">Glycerol operon regulatory protein</fullName>
    </recommendedName>
</protein>
<dbReference type="STRING" id="1424294.Gferi_13475"/>
<dbReference type="Gene3D" id="3.30.450.40">
    <property type="match status" value="1"/>
</dbReference>
<dbReference type="Proteomes" id="UP000095743">
    <property type="component" value="Chromosome"/>
</dbReference>
<dbReference type="AlphaFoldDB" id="A0A1D8GHW7"/>
<dbReference type="FunFam" id="1.10.10.10:FF:000056">
    <property type="entry name" value="IclR family transcriptional regulator"/>
    <property type="match status" value="1"/>
</dbReference>
<evidence type="ECO:0000256" key="5">
    <source>
        <dbReference type="ARBA" id="ARBA00070406"/>
    </source>
</evidence>
<dbReference type="Gene3D" id="1.10.10.10">
    <property type="entry name" value="Winged helix-like DNA-binding domain superfamily/Winged helix DNA-binding domain"/>
    <property type="match status" value="1"/>
</dbReference>
<keyword evidence="1" id="KW-0805">Transcription regulation</keyword>
<evidence type="ECO:0000259" key="6">
    <source>
        <dbReference type="PROSITE" id="PS51077"/>
    </source>
</evidence>
<evidence type="ECO:0000313" key="8">
    <source>
        <dbReference type="EMBL" id="AOT70496.1"/>
    </source>
</evidence>
<dbReference type="GO" id="GO:0045892">
    <property type="term" value="P:negative regulation of DNA-templated transcription"/>
    <property type="evidence" value="ECO:0007669"/>
    <property type="project" value="TreeGrafter"/>
</dbReference>
<name>A0A1D8GHW7_9FIRM</name>
<feature type="domain" description="HTH iclR-type" evidence="6">
    <location>
        <begin position="10"/>
        <end position="72"/>
    </location>
</feature>
<dbReference type="InterPro" id="IPR036388">
    <property type="entry name" value="WH-like_DNA-bd_sf"/>
</dbReference>
<proteinExistence type="predicted"/>
<dbReference type="InterPro" id="IPR011991">
    <property type="entry name" value="ArsR-like_HTH"/>
</dbReference>
<keyword evidence="2" id="KW-0238">DNA-binding</keyword>
<dbReference type="GO" id="GO:0003677">
    <property type="term" value="F:DNA binding"/>
    <property type="evidence" value="ECO:0007669"/>
    <property type="project" value="UniProtKB-KW"/>
</dbReference>
<evidence type="ECO:0000259" key="7">
    <source>
        <dbReference type="PROSITE" id="PS51078"/>
    </source>
</evidence>
<dbReference type="PROSITE" id="PS51077">
    <property type="entry name" value="HTH_ICLR"/>
    <property type="match status" value="1"/>
</dbReference>
<evidence type="ECO:0000256" key="1">
    <source>
        <dbReference type="ARBA" id="ARBA00023015"/>
    </source>
</evidence>
<dbReference type="PANTHER" id="PTHR30136:SF24">
    <property type="entry name" value="HTH-TYPE TRANSCRIPTIONAL REPRESSOR ALLR"/>
    <property type="match status" value="1"/>
</dbReference>
<dbReference type="CDD" id="cd00090">
    <property type="entry name" value="HTH_ARSR"/>
    <property type="match status" value="1"/>
</dbReference>
<evidence type="ECO:0000256" key="2">
    <source>
        <dbReference type="ARBA" id="ARBA00023125"/>
    </source>
</evidence>
<dbReference type="InterPro" id="IPR029016">
    <property type="entry name" value="GAF-like_dom_sf"/>
</dbReference>
<dbReference type="InterPro" id="IPR014757">
    <property type="entry name" value="Tscrpt_reg_IclR_C"/>
</dbReference>
<dbReference type="SUPFAM" id="SSF46785">
    <property type="entry name" value="Winged helix' DNA-binding domain"/>
    <property type="match status" value="1"/>
</dbReference>